<comment type="caution">
    <text evidence="1">The sequence shown here is derived from an EMBL/GenBank/DDBJ whole genome shotgun (WGS) entry which is preliminary data.</text>
</comment>
<gene>
    <name evidence="1" type="ORF">CN899_08660</name>
</gene>
<name>A0A9X7GK80_BACTU</name>
<reference evidence="1 2" key="1">
    <citation type="submission" date="2017-09" db="EMBL/GenBank/DDBJ databases">
        <title>Large-scale bioinformatics analysis of Bacillus genomes uncovers conserved roles of natural products in bacterial physiology.</title>
        <authorList>
            <consortium name="Agbiome Team Llc"/>
            <person name="Bleich R.M."/>
            <person name="Grubbs K.J."/>
            <person name="Santa Maria K.C."/>
            <person name="Allen S.E."/>
            <person name="Farag S."/>
            <person name="Shank E.A."/>
            <person name="Bowers A."/>
        </authorList>
    </citation>
    <scope>NUCLEOTIDE SEQUENCE [LARGE SCALE GENOMIC DNA]</scope>
    <source>
        <strain evidence="1 2">AFS058004</strain>
    </source>
</reference>
<proteinExistence type="predicted"/>
<evidence type="ECO:0000313" key="1">
    <source>
        <dbReference type="EMBL" id="PGH85375.1"/>
    </source>
</evidence>
<dbReference type="EMBL" id="NUFN01000008">
    <property type="protein sequence ID" value="PGH85375.1"/>
    <property type="molecule type" value="Genomic_DNA"/>
</dbReference>
<accession>A0A9X7GK80</accession>
<sequence>MRNFIGIKRGGIFMRNIIDDPIQKNIEPYYAFIQFVSMITLQKVSAIEIRKNELKNQMKNAGQKNPYYV</sequence>
<protein>
    <recommendedName>
        <fullName evidence="3">DNA mismatch repair protein MutT</fullName>
    </recommendedName>
</protein>
<organism evidence="1 2">
    <name type="scientific">Bacillus thuringiensis</name>
    <dbReference type="NCBI Taxonomy" id="1428"/>
    <lineage>
        <taxon>Bacteria</taxon>
        <taxon>Bacillati</taxon>
        <taxon>Bacillota</taxon>
        <taxon>Bacilli</taxon>
        <taxon>Bacillales</taxon>
        <taxon>Bacillaceae</taxon>
        <taxon>Bacillus</taxon>
        <taxon>Bacillus cereus group</taxon>
    </lineage>
</organism>
<dbReference type="Proteomes" id="UP000222944">
    <property type="component" value="Unassembled WGS sequence"/>
</dbReference>
<dbReference type="AlphaFoldDB" id="A0A9X7GK80"/>
<evidence type="ECO:0000313" key="2">
    <source>
        <dbReference type="Proteomes" id="UP000222944"/>
    </source>
</evidence>
<evidence type="ECO:0008006" key="3">
    <source>
        <dbReference type="Google" id="ProtNLM"/>
    </source>
</evidence>